<evidence type="ECO:0000256" key="1">
    <source>
        <dbReference type="ARBA" id="ARBA00023015"/>
    </source>
</evidence>
<dbReference type="WBParaSite" id="ECPE_0000911601-mRNA-1">
    <property type="protein sequence ID" value="ECPE_0000911601-mRNA-1"/>
    <property type="gene ID" value="ECPE_0000911601"/>
</dbReference>
<keyword evidence="1" id="KW-0805">Transcription regulation</keyword>
<dbReference type="InterPro" id="IPR011615">
    <property type="entry name" value="p53_DNA-bd"/>
</dbReference>
<dbReference type="GO" id="GO:0005634">
    <property type="term" value="C:nucleus"/>
    <property type="evidence" value="ECO:0007669"/>
    <property type="project" value="InterPro"/>
</dbReference>
<proteinExistence type="predicted"/>
<dbReference type="GO" id="GO:0000976">
    <property type="term" value="F:transcription cis-regulatory region binding"/>
    <property type="evidence" value="ECO:0007669"/>
    <property type="project" value="InterPro"/>
</dbReference>
<dbReference type="Pfam" id="PF00870">
    <property type="entry name" value="P53"/>
    <property type="match status" value="1"/>
</dbReference>
<reference evidence="6 7" key="2">
    <citation type="submission" date="2018-11" db="EMBL/GenBank/DDBJ databases">
        <authorList>
            <consortium name="Pathogen Informatics"/>
        </authorList>
    </citation>
    <scope>NUCLEOTIDE SEQUENCE [LARGE SCALE GENOMIC DNA]</scope>
    <source>
        <strain evidence="6 7">Egypt</strain>
    </source>
</reference>
<dbReference type="OrthoDB" id="6266945at2759"/>
<dbReference type="AlphaFoldDB" id="A0A183AQ53"/>
<keyword evidence="3" id="KW-0539">Nucleus</keyword>
<dbReference type="EMBL" id="UZAN01046897">
    <property type="protein sequence ID" value="VDP84754.1"/>
    <property type="molecule type" value="Genomic_DNA"/>
</dbReference>
<evidence type="ECO:0000256" key="3">
    <source>
        <dbReference type="ARBA" id="ARBA00023242"/>
    </source>
</evidence>
<evidence type="ECO:0000313" key="7">
    <source>
        <dbReference type="Proteomes" id="UP000272942"/>
    </source>
</evidence>
<name>A0A183AQ53_9TREM</name>
<gene>
    <name evidence="6" type="ORF">ECPE_LOCUS9088</name>
</gene>
<feature type="domain" description="p53 DNA-binding" evidence="5">
    <location>
        <begin position="21"/>
        <end position="93"/>
    </location>
</feature>
<dbReference type="InterPro" id="IPR012346">
    <property type="entry name" value="p53/RUNT-type_TF_DNA-bd_sf"/>
</dbReference>
<evidence type="ECO:0000256" key="4">
    <source>
        <dbReference type="SAM" id="MobiDB-lite"/>
    </source>
</evidence>
<keyword evidence="7" id="KW-1185">Reference proteome</keyword>
<protein>
    <submittedName>
        <fullName evidence="8">P53 domain-containing protein</fullName>
    </submittedName>
</protein>
<feature type="region of interest" description="Disordered" evidence="4">
    <location>
        <begin position="1"/>
        <end position="20"/>
    </location>
</feature>
<evidence type="ECO:0000313" key="6">
    <source>
        <dbReference type="EMBL" id="VDP84754.1"/>
    </source>
</evidence>
<accession>A0A183AQ53</accession>
<evidence type="ECO:0000259" key="5">
    <source>
        <dbReference type="Pfam" id="PF00870"/>
    </source>
</evidence>
<sequence>MELFTQQRTDNSEKDLSQDQGSQSVLLPAVRKTILCSIHCYNSCLGIGLKGEVDLLITLESCRSDDPFSAVYDILGLQKLRVRCCASPSRDAKDVLQSRLGPPEPVGATTTAAVGREQNTGRLPVRKASRCLSLTISSKRNIRAVRTRRSDEAQEPMNTSVDLPPAEVVIRGRKYFLLLVAKLIYFLYNFPGQDEAGDWANPTL</sequence>
<dbReference type="Gene3D" id="2.60.40.720">
    <property type="match status" value="1"/>
</dbReference>
<evidence type="ECO:0000256" key="2">
    <source>
        <dbReference type="ARBA" id="ARBA00023163"/>
    </source>
</evidence>
<evidence type="ECO:0000313" key="8">
    <source>
        <dbReference type="WBParaSite" id="ECPE_0000911601-mRNA-1"/>
    </source>
</evidence>
<dbReference type="Proteomes" id="UP000272942">
    <property type="component" value="Unassembled WGS sequence"/>
</dbReference>
<organism evidence="8">
    <name type="scientific">Echinostoma caproni</name>
    <dbReference type="NCBI Taxonomy" id="27848"/>
    <lineage>
        <taxon>Eukaryota</taxon>
        <taxon>Metazoa</taxon>
        <taxon>Spiralia</taxon>
        <taxon>Lophotrochozoa</taxon>
        <taxon>Platyhelminthes</taxon>
        <taxon>Trematoda</taxon>
        <taxon>Digenea</taxon>
        <taxon>Plagiorchiida</taxon>
        <taxon>Echinostomata</taxon>
        <taxon>Echinostomatoidea</taxon>
        <taxon>Echinostomatidae</taxon>
        <taxon>Echinostoma</taxon>
    </lineage>
</organism>
<reference evidence="8" key="1">
    <citation type="submission" date="2016-06" db="UniProtKB">
        <authorList>
            <consortium name="WormBaseParasite"/>
        </authorList>
    </citation>
    <scope>IDENTIFICATION</scope>
</reference>
<keyword evidence="2" id="KW-0804">Transcription</keyword>
<dbReference type="GO" id="GO:0003700">
    <property type="term" value="F:DNA-binding transcription factor activity"/>
    <property type="evidence" value="ECO:0007669"/>
    <property type="project" value="InterPro"/>
</dbReference>